<feature type="compositionally biased region" description="Low complexity" evidence="1">
    <location>
        <begin position="140"/>
        <end position="161"/>
    </location>
</feature>
<evidence type="ECO:0000313" key="5">
    <source>
        <dbReference type="Proteomes" id="UP001234216"/>
    </source>
</evidence>
<feature type="region of interest" description="Disordered" evidence="1">
    <location>
        <begin position="322"/>
        <end position="375"/>
    </location>
</feature>
<dbReference type="Pfam" id="PF03888">
    <property type="entry name" value="MucB_RseB"/>
    <property type="match status" value="1"/>
</dbReference>
<gene>
    <name evidence="4" type="ORF">QFZ22_004397</name>
</gene>
<proteinExistence type="predicted"/>
<dbReference type="Proteomes" id="UP001234216">
    <property type="component" value="Unassembled WGS sequence"/>
</dbReference>
<evidence type="ECO:0000256" key="1">
    <source>
        <dbReference type="SAM" id="MobiDB-lite"/>
    </source>
</evidence>
<dbReference type="InterPro" id="IPR033434">
    <property type="entry name" value="MucB/RseB_N"/>
</dbReference>
<dbReference type="PANTHER" id="PTHR37507:SF2">
    <property type="entry name" value="SPORULATION PROTEIN YDCC"/>
    <property type="match status" value="1"/>
</dbReference>
<dbReference type="EMBL" id="JAUSZV010000005">
    <property type="protein sequence ID" value="MDQ0908412.1"/>
    <property type="molecule type" value="Genomic_DNA"/>
</dbReference>
<comment type="caution">
    <text evidence="4">The sequence shown here is derived from an EMBL/GenBank/DDBJ whole genome shotgun (WGS) entry which is preliminary data.</text>
</comment>
<keyword evidence="4" id="KW-0449">Lipoprotein</keyword>
<organism evidence="4 5">
    <name type="scientific">Streptomyces canus</name>
    <dbReference type="NCBI Taxonomy" id="58343"/>
    <lineage>
        <taxon>Bacteria</taxon>
        <taxon>Bacillati</taxon>
        <taxon>Actinomycetota</taxon>
        <taxon>Actinomycetes</taxon>
        <taxon>Kitasatosporales</taxon>
        <taxon>Streptomycetaceae</taxon>
        <taxon>Streptomyces</taxon>
        <taxon>Streptomyces aurantiacus group</taxon>
    </lineage>
</organism>
<keyword evidence="2" id="KW-0472">Membrane</keyword>
<feature type="domain" description="MucB/RseB N-terminal" evidence="3">
    <location>
        <begin position="175"/>
        <end position="317"/>
    </location>
</feature>
<keyword evidence="2" id="KW-0812">Transmembrane</keyword>
<dbReference type="AlphaFoldDB" id="A0AAW8FF21"/>
<dbReference type="Gene3D" id="2.50.20.10">
    <property type="entry name" value="Lipoprotein localisation LolA/LolB/LppX"/>
    <property type="match status" value="1"/>
</dbReference>
<dbReference type="SUPFAM" id="SSF89392">
    <property type="entry name" value="Prokaryotic lipoproteins and lipoprotein localization factors"/>
    <property type="match status" value="1"/>
</dbReference>
<dbReference type="PANTHER" id="PTHR37507">
    <property type="entry name" value="SPORULATION PROTEIN YDCC"/>
    <property type="match status" value="1"/>
</dbReference>
<protein>
    <submittedName>
        <fullName evidence="4">Outer membrane lipoprotein-sorting protein</fullName>
    </submittedName>
</protein>
<sequence length="461" mass="47365">MLMADLVRWTSQKTPLLTDSGENGGYRVDARELTAAADDGGKAHMAPYESDDNATAADAEELRSARRRKAARYVVPATVVGIAAATIGLVPALADSGDPDLPKISAQELIEKIAASDVQQLSGTVKITTDLGLPDLGGLESSLGSAAGPSGSDDGSSADPSTKLTELASGTHTLRVAADGEDRQKVSLLENAAEYSLIHNGKDVWGYDSKSNSVFHTTASESDGKQKEELPATPKDLAEEALKAADKTTSVTVDGTAQVAGRDAYRLVIKPKDEGSTVGQITVAVDSKTGLPLKFTLTPASGGSAVVDAGFTQVSFAKPAASTFDFTPPKGAKVEEGDAAKAPQRSQRSERSERSEHSGDVGKGSARELGKAGPEGLNVIGDGWDSIATFDTGGQGVPSGSEVGGDVGGFLDSLGDKVTGKFGEGTVFKTRLINALITDDGKVYVGAVTKDALVKAADAAK</sequence>
<dbReference type="InterPro" id="IPR052944">
    <property type="entry name" value="Sporulation_related"/>
</dbReference>
<feature type="region of interest" description="Disordered" evidence="1">
    <location>
        <begin position="140"/>
        <end position="162"/>
    </location>
</feature>
<feature type="compositionally biased region" description="Basic and acidic residues" evidence="1">
    <location>
        <begin position="347"/>
        <end position="370"/>
    </location>
</feature>
<name>A0AAW8FF21_9ACTN</name>
<evidence type="ECO:0000313" key="4">
    <source>
        <dbReference type="EMBL" id="MDQ0908412.1"/>
    </source>
</evidence>
<dbReference type="InterPro" id="IPR029046">
    <property type="entry name" value="LolA/LolB/LppX"/>
</dbReference>
<keyword evidence="2" id="KW-1133">Transmembrane helix</keyword>
<accession>A0AAW8FF21</accession>
<evidence type="ECO:0000259" key="3">
    <source>
        <dbReference type="Pfam" id="PF03888"/>
    </source>
</evidence>
<evidence type="ECO:0000256" key="2">
    <source>
        <dbReference type="SAM" id="Phobius"/>
    </source>
</evidence>
<reference evidence="4" key="1">
    <citation type="submission" date="2023-07" db="EMBL/GenBank/DDBJ databases">
        <title>Comparative genomics of wheat-associated soil bacteria to identify genetic determinants of phenazine resistance.</title>
        <authorList>
            <person name="Mouncey N."/>
        </authorList>
    </citation>
    <scope>NUCLEOTIDE SEQUENCE</scope>
    <source>
        <strain evidence="4">V4I22</strain>
    </source>
</reference>
<feature type="transmembrane region" description="Helical" evidence="2">
    <location>
        <begin position="73"/>
        <end position="94"/>
    </location>
</feature>